<feature type="transmembrane region" description="Helical" evidence="6">
    <location>
        <begin position="58"/>
        <end position="76"/>
    </location>
</feature>
<keyword evidence="4" id="KW-0418">Kinase</keyword>
<feature type="domain" description="Histidine kinase/HSP90-like ATPase" evidence="7">
    <location>
        <begin position="404"/>
        <end position="492"/>
    </location>
</feature>
<dbReference type="SMART" id="SM00387">
    <property type="entry name" value="HATPase_c"/>
    <property type="match status" value="1"/>
</dbReference>
<evidence type="ECO:0000256" key="3">
    <source>
        <dbReference type="ARBA" id="ARBA00022679"/>
    </source>
</evidence>
<evidence type="ECO:0000259" key="7">
    <source>
        <dbReference type="SMART" id="SM00387"/>
    </source>
</evidence>
<gene>
    <name evidence="8" type="ORF">FHX52_3184</name>
</gene>
<dbReference type="RefSeq" id="WP_141823261.1">
    <property type="nucleotide sequence ID" value="NZ_BAAAQC010000012.1"/>
</dbReference>
<keyword evidence="6" id="KW-1133">Transmembrane helix</keyword>
<dbReference type="EC" id="2.7.13.3" evidence="2"/>
<proteinExistence type="predicted"/>
<evidence type="ECO:0000256" key="5">
    <source>
        <dbReference type="ARBA" id="ARBA00023012"/>
    </source>
</evidence>
<dbReference type="GO" id="GO:0000160">
    <property type="term" value="P:phosphorelay signal transduction system"/>
    <property type="evidence" value="ECO:0007669"/>
    <property type="project" value="UniProtKB-KW"/>
</dbReference>
<reference evidence="8 9" key="1">
    <citation type="submission" date="2019-06" db="EMBL/GenBank/DDBJ databases">
        <title>Sequencing the genomes of 1000 actinobacteria strains.</title>
        <authorList>
            <person name="Klenk H.-P."/>
        </authorList>
    </citation>
    <scope>NUCLEOTIDE SEQUENCE [LARGE SCALE GENOMIC DNA]</scope>
    <source>
        <strain evidence="8 9">DSM 21776</strain>
    </source>
</reference>
<dbReference type="InterPro" id="IPR036890">
    <property type="entry name" value="HATPase_C_sf"/>
</dbReference>
<dbReference type="EMBL" id="VFQF01000002">
    <property type="protein sequence ID" value="TQN46460.1"/>
    <property type="molecule type" value="Genomic_DNA"/>
</dbReference>
<keyword evidence="5" id="KW-0902">Two-component regulatory system</keyword>
<organism evidence="8 9">
    <name type="scientific">Humibacillus xanthopallidus</name>
    <dbReference type="NCBI Taxonomy" id="412689"/>
    <lineage>
        <taxon>Bacteria</taxon>
        <taxon>Bacillati</taxon>
        <taxon>Actinomycetota</taxon>
        <taxon>Actinomycetes</taxon>
        <taxon>Micrococcales</taxon>
        <taxon>Intrasporangiaceae</taxon>
        <taxon>Humibacillus</taxon>
    </lineage>
</organism>
<evidence type="ECO:0000256" key="6">
    <source>
        <dbReference type="SAM" id="Phobius"/>
    </source>
</evidence>
<evidence type="ECO:0000313" key="8">
    <source>
        <dbReference type="EMBL" id="TQN46460.1"/>
    </source>
</evidence>
<keyword evidence="3" id="KW-0808">Transferase</keyword>
<keyword evidence="6" id="KW-0812">Transmembrane</keyword>
<keyword evidence="6" id="KW-0472">Membrane</keyword>
<evidence type="ECO:0000256" key="2">
    <source>
        <dbReference type="ARBA" id="ARBA00012438"/>
    </source>
</evidence>
<feature type="transmembrane region" description="Helical" evidence="6">
    <location>
        <begin position="188"/>
        <end position="209"/>
    </location>
</feature>
<dbReference type="PANTHER" id="PTHR24421">
    <property type="entry name" value="NITRATE/NITRITE SENSOR PROTEIN NARX-RELATED"/>
    <property type="match status" value="1"/>
</dbReference>
<evidence type="ECO:0000256" key="1">
    <source>
        <dbReference type="ARBA" id="ARBA00000085"/>
    </source>
</evidence>
<evidence type="ECO:0000313" key="9">
    <source>
        <dbReference type="Proteomes" id="UP000320085"/>
    </source>
</evidence>
<feature type="transmembrane region" description="Helical" evidence="6">
    <location>
        <begin position="131"/>
        <end position="147"/>
    </location>
</feature>
<dbReference type="InterPro" id="IPR050482">
    <property type="entry name" value="Sensor_HK_TwoCompSys"/>
</dbReference>
<dbReference type="AlphaFoldDB" id="A0A543PQV8"/>
<feature type="transmembrane region" description="Helical" evidence="6">
    <location>
        <begin position="28"/>
        <end position="46"/>
    </location>
</feature>
<dbReference type="Proteomes" id="UP000320085">
    <property type="component" value="Unassembled WGS sequence"/>
</dbReference>
<dbReference type="PANTHER" id="PTHR24421:SF10">
    <property type="entry name" value="NITRATE_NITRITE SENSOR PROTEIN NARQ"/>
    <property type="match status" value="1"/>
</dbReference>
<evidence type="ECO:0000256" key="4">
    <source>
        <dbReference type="ARBA" id="ARBA00022777"/>
    </source>
</evidence>
<feature type="transmembrane region" description="Helical" evidence="6">
    <location>
        <begin position="82"/>
        <end position="100"/>
    </location>
</feature>
<comment type="caution">
    <text evidence="8">The sequence shown here is derived from an EMBL/GenBank/DDBJ whole genome shotgun (WGS) entry which is preliminary data.</text>
</comment>
<dbReference type="Gene3D" id="3.30.565.10">
    <property type="entry name" value="Histidine kinase-like ATPase, C-terminal domain"/>
    <property type="match status" value="1"/>
</dbReference>
<accession>A0A543PQV8</accession>
<feature type="transmembrane region" description="Helical" evidence="6">
    <location>
        <begin position="154"/>
        <end position="176"/>
    </location>
</feature>
<dbReference type="GO" id="GO:0004673">
    <property type="term" value="F:protein histidine kinase activity"/>
    <property type="evidence" value="ECO:0007669"/>
    <property type="project" value="UniProtKB-EC"/>
</dbReference>
<sequence>MLLVAATSGLAIVAASVAIPALRFLRTPDVVTLVAGLVVMACGLWSIRMRVPGSAPGLVFAAGATWLLPDLAASGLGWFDDAFGRLALVHVGILTQALMIRAMPRGFLRATVVVLGYGCAASAFIGGYRALLLATGLALVAVGLAAPRVRPTEAATAGACVSFGVGLALPPAALLLSGSPATPWGAGLHAVAFTVSSGLLTFAMTTVAAQSDPIADLDRTLSTELGTPVTLVLTDGGAGWIDPFGRPIPAPSRSGTAVRDAGGHEVGRLLGARVSLEPRVVRTVGLAATNARLRHDLLRQVEELSASRARVLDAAESERAAVLGELRHGILEPLADLERRLRVAGGLTGVADQAADAGSRLERLVENVDPFRHGEMLSAALQRMAGPASRGVVVGECVEPVDPAVRRTAWFCCAEALANSRKHAPGAHIELTVSAAPGGVLVRITDDGPGGADQAGGGLTGLRDRVHSLGGMLRVESGLGGTIVEARIPDLVLVVDHDTAGASASYREGPRHGGSS</sequence>
<dbReference type="SUPFAM" id="SSF55874">
    <property type="entry name" value="ATPase domain of HSP90 chaperone/DNA topoisomerase II/histidine kinase"/>
    <property type="match status" value="1"/>
</dbReference>
<dbReference type="OrthoDB" id="3217947at2"/>
<name>A0A543PQV8_9MICO</name>
<protein>
    <recommendedName>
        <fullName evidence="2">histidine kinase</fullName>
        <ecNumber evidence="2">2.7.13.3</ecNumber>
    </recommendedName>
</protein>
<comment type="catalytic activity">
    <reaction evidence="1">
        <text>ATP + protein L-histidine = ADP + protein N-phospho-L-histidine.</text>
        <dbReference type="EC" id="2.7.13.3"/>
    </reaction>
</comment>
<dbReference type="InterPro" id="IPR003594">
    <property type="entry name" value="HATPase_dom"/>
</dbReference>
<dbReference type="CDD" id="cd16917">
    <property type="entry name" value="HATPase_UhpB-NarQ-NarX-like"/>
    <property type="match status" value="1"/>
</dbReference>